<keyword evidence="2" id="KW-1185">Reference proteome</keyword>
<accession>A0A9Q3HRX6</accession>
<dbReference type="Proteomes" id="UP000765509">
    <property type="component" value="Unassembled WGS sequence"/>
</dbReference>
<reference evidence="1" key="1">
    <citation type="submission" date="2021-03" db="EMBL/GenBank/DDBJ databases">
        <title>Draft genome sequence of rust myrtle Austropuccinia psidii MF-1, a brazilian biotype.</title>
        <authorList>
            <person name="Quecine M.C."/>
            <person name="Pachon D.M.R."/>
            <person name="Bonatelli M.L."/>
            <person name="Correr F.H."/>
            <person name="Franceschini L.M."/>
            <person name="Leite T.F."/>
            <person name="Margarido G.R.A."/>
            <person name="Almeida C.A."/>
            <person name="Ferrarezi J.A."/>
            <person name="Labate C.A."/>
        </authorList>
    </citation>
    <scope>NUCLEOTIDE SEQUENCE</scope>
    <source>
        <strain evidence="1">MF-1</strain>
    </source>
</reference>
<dbReference type="EMBL" id="AVOT02024522">
    <property type="protein sequence ID" value="MBW0515228.1"/>
    <property type="molecule type" value="Genomic_DNA"/>
</dbReference>
<proteinExistence type="predicted"/>
<evidence type="ECO:0000313" key="2">
    <source>
        <dbReference type="Proteomes" id="UP000765509"/>
    </source>
</evidence>
<comment type="caution">
    <text evidence="1">The sequence shown here is derived from an EMBL/GenBank/DDBJ whole genome shotgun (WGS) entry which is preliminary data.</text>
</comment>
<organism evidence="1 2">
    <name type="scientific">Austropuccinia psidii MF-1</name>
    <dbReference type="NCBI Taxonomy" id="1389203"/>
    <lineage>
        <taxon>Eukaryota</taxon>
        <taxon>Fungi</taxon>
        <taxon>Dikarya</taxon>
        <taxon>Basidiomycota</taxon>
        <taxon>Pucciniomycotina</taxon>
        <taxon>Pucciniomycetes</taxon>
        <taxon>Pucciniales</taxon>
        <taxon>Sphaerophragmiaceae</taxon>
        <taxon>Austropuccinia</taxon>
    </lineage>
</organism>
<protein>
    <submittedName>
        <fullName evidence="1">Uncharacterized protein</fullName>
    </submittedName>
</protein>
<name>A0A9Q3HRX6_9BASI</name>
<dbReference type="OrthoDB" id="2507294at2759"/>
<gene>
    <name evidence="1" type="ORF">O181_054943</name>
</gene>
<evidence type="ECO:0000313" key="1">
    <source>
        <dbReference type="EMBL" id="MBW0515228.1"/>
    </source>
</evidence>
<sequence length="147" mass="17193">MVFGCHASALGLSYRLTDKDKLLTWFLKPKERLSALHPDISDSMINMKILRKSRGVLEYAIKCRCVEPRSREEYMNEMGDVIITRPRISKNWTRNPMESKIVLNTSEEERRPERSVLKLHKCVSTSQTENTRRKKTKINEAQVIEEV</sequence>
<dbReference type="AlphaFoldDB" id="A0A9Q3HRX6"/>